<dbReference type="InterPro" id="IPR008242">
    <property type="entry name" value="Chor_mutase/pphenate_deHydtase"/>
</dbReference>
<dbReference type="HOGENOM" id="CLU_035008_0_1_0"/>
<evidence type="ECO:0000256" key="10">
    <source>
        <dbReference type="ARBA" id="ARBA00022605"/>
    </source>
</evidence>
<dbReference type="InterPro" id="IPR001086">
    <property type="entry name" value="Preph_deHydtase"/>
</dbReference>
<proteinExistence type="predicted"/>
<evidence type="ECO:0000259" key="21">
    <source>
        <dbReference type="PROSITE" id="PS51171"/>
    </source>
</evidence>
<dbReference type="PROSITE" id="PS51171">
    <property type="entry name" value="PREPHENATE_DEHYDR_3"/>
    <property type="match status" value="1"/>
</dbReference>
<evidence type="ECO:0000259" key="22">
    <source>
        <dbReference type="PROSITE" id="PS51671"/>
    </source>
</evidence>
<organism evidence="23 24">
    <name type="scientific">Phycisphaera mikurensis (strain NBRC 102666 / KCTC 22515 / FYK2301M01)</name>
    <dbReference type="NCBI Taxonomy" id="1142394"/>
    <lineage>
        <taxon>Bacteria</taxon>
        <taxon>Pseudomonadati</taxon>
        <taxon>Planctomycetota</taxon>
        <taxon>Phycisphaerae</taxon>
        <taxon>Phycisphaerales</taxon>
        <taxon>Phycisphaeraceae</taxon>
        <taxon>Phycisphaera</taxon>
    </lineage>
</organism>
<reference evidence="23 24" key="1">
    <citation type="submission" date="2012-02" db="EMBL/GenBank/DDBJ databases">
        <title>Complete genome sequence of Phycisphaera mikurensis NBRC 102666.</title>
        <authorList>
            <person name="Ankai A."/>
            <person name="Hosoyama A."/>
            <person name="Terui Y."/>
            <person name="Sekine M."/>
            <person name="Fukai R."/>
            <person name="Kato Y."/>
            <person name="Nakamura S."/>
            <person name="Yamada-Narita S."/>
            <person name="Kawakoshi A."/>
            <person name="Fukunaga Y."/>
            <person name="Yamazaki S."/>
            <person name="Fujita N."/>
        </authorList>
    </citation>
    <scope>NUCLEOTIDE SEQUENCE [LARGE SCALE GENOMIC DNA]</scope>
    <source>
        <strain evidence="24">NBRC 102666 / KCTC 22515 / FYK2301M01</strain>
    </source>
</reference>
<evidence type="ECO:0000256" key="2">
    <source>
        <dbReference type="ARBA" id="ARBA00002364"/>
    </source>
</evidence>
<dbReference type="GO" id="GO:0005737">
    <property type="term" value="C:cytoplasm"/>
    <property type="evidence" value="ECO:0007669"/>
    <property type="project" value="UniProtKB-SubCell"/>
</dbReference>
<dbReference type="SUPFAM" id="SSF48600">
    <property type="entry name" value="Chorismate mutase II"/>
    <property type="match status" value="1"/>
</dbReference>
<keyword evidence="13 23" id="KW-0413">Isomerase</keyword>
<dbReference type="UniPathway" id="UPA00120">
    <property type="reaction ID" value="UER00203"/>
</dbReference>
<dbReference type="Gene3D" id="1.20.59.10">
    <property type="entry name" value="Chorismate mutase"/>
    <property type="match status" value="1"/>
</dbReference>
<dbReference type="InterPro" id="IPR036263">
    <property type="entry name" value="Chorismate_II_sf"/>
</dbReference>
<keyword evidence="11" id="KW-0057">Aromatic amino acid biosynthesis</keyword>
<evidence type="ECO:0000256" key="16">
    <source>
        <dbReference type="ARBA" id="ARBA00031175"/>
    </source>
</evidence>
<dbReference type="NCBIfam" id="TIGR01807">
    <property type="entry name" value="CM_P2"/>
    <property type="match status" value="1"/>
</dbReference>
<dbReference type="EMBL" id="AP012338">
    <property type="protein sequence ID" value="BAM03358.1"/>
    <property type="molecule type" value="Genomic_DNA"/>
</dbReference>
<dbReference type="UniPathway" id="UPA00121">
    <property type="reaction ID" value="UER00345"/>
</dbReference>
<evidence type="ECO:0000313" key="24">
    <source>
        <dbReference type="Proteomes" id="UP000007881"/>
    </source>
</evidence>
<keyword evidence="24" id="KW-1185">Reference proteome</keyword>
<comment type="pathway">
    <text evidence="4">Amino-acid biosynthesis; L-phenylalanine biosynthesis; phenylpyruvate from prephenate: step 1/1.</text>
</comment>
<protein>
    <recommendedName>
        <fullName evidence="8">Bifunctional chorismate mutase/prephenate dehydratase</fullName>
        <ecNumber evidence="7">4.2.1.51</ecNumber>
        <ecNumber evidence="6">5.4.99.5</ecNumber>
    </recommendedName>
    <alternativeName>
        <fullName evidence="17">Chorismate mutase-prephenate dehydratase</fullName>
    </alternativeName>
    <alternativeName>
        <fullName evidence="16">p-protein</fullName>
    </alternativeName>
</protein>
<evidence type="ECO:0000313" key="23">
    <source>
        <dbReference type="EMBL" id="BAM03358.1"/>
    </source>
</evidence>
<dbReference type="InterPro" id="IPR010957">
    <property type="entry name" value="G/b/e-P-prot_chorismate_mutase"/>
</dbReference>
<keyword evidence="9" id="KW-0963">Cytoplasm</keyword>
<evidence type="ECO:0000256" key="1">
    <source>
        <dbReference type="ARBA" id="ARBA00000824"/>
    </source>
</evidence>
<dbReference type="PIRSF" id="PIRSF001500">
    <property type="entry name" value="Chor_mut_pdt_Ppr"/>
    <property type="match status" value="1"/>
</dbReference>
<comment type="subcellular location">
    <subcellularLocation>
        <location evidence="3">Cytoplasm</location>
    </subcellularLocation>
</comment>
<dbReference type="RefSeq" id="WP_014436577.1">
    <property type="nucleotide sequence ID" value="NC_017080.1"/>
</dbReference>
<dbReference type="GO" id="GO:0046417">
    <property type="term" value="P:chorismate metabolic process"/>
    <property type="evidence" value="ECO:0007669"/>
    <property type="project" value="InterPro"/>
</dbReference>
<dbReference type="CDD" id="cd13630">
    <property type="entry name" value="PBP2_PDT_1"/>
    <property type="match status" value="1"/>
</dbReference>
<keyword evidence="10" id="KW-0028">Amino-acid biosynthesis</keyword>
<dbReference type="InterPro" id="IPR002912">
    <property type="entry name" value="ACT_dom"/>
</dbReference>
<keyword evidence="14 23" id="KW-0456">Lyase</keyword>
<evidence type="ECO:0000256" key="7">
    <source>
        <dbReference type="ARBA" id="ARBA00013147"/>
    </source>
</evidence>
<dbReference type="Gene3D" id="3.30.70.260">
    <property type="match status" value="1"/>
</dbReference>
<dbReference type="NCBIfam" id="NF008865">
    <property type="entry name" value="PRK11898.1"/>
    <property type="match status" value="1"/>
</dbReference>
<dbReference type="Pfam" id="PF00800">
    <property type="entry name" value="PDT"/>
    <property type="match status" value="1"/>
</dbReference>
<evidence type="ECO:0000256" key="3">
    <source>
        <dbReference type="ARBA" id="ARBA00004496"/>
    </source>
</evidence>
<evidence type="ECO:0000256" key="5">
    <source>
        <dbReference type="ARBA" id="ARBA00004817"/>
    </source>
</evidence>
<dbReference type="SUPFAM" id="SSF53850">
    <property type="entry name" value="Periplasmic binding protein-like II"/>
    <property type="match status" value="1"/>
</dbReference>
<feature type="domain" description="ACT" evidence="22">
    <location>
        <begin position="291"/>
        <end position="368"/>
    </location>
</feature>
<dbReference type="CDD" id="cd04905">
    <property type="entry name" value="ACT_CM-PDT"/>
    <property type="match status" value="1"/>
</dbReference>
<evidence type="ECO:0000256" key="11">
    <source>
        <dbReference type="ARBA" id="ARBA00023141"/>
    </source>
</evidence>
<dbReference type="Gene3D" id="3.40.190.10">
    <property type="entry name" value="Periplasmic binding protein-like II"/>
    <property type="match status" value="2"/>
</dbReference>
<evidence type="ECO:0000256" key="19">
    <source>
        <dbReference type="PIRSR" id="PIRSR001500-2"/>
    </source>
</evidence>
<comment type="function">
    <text evidence="2">Catalyzes the Claisen rearrangement of chorismate to prephenate and the decarboxylation/dehydration of prephenate to phenylpyruvate.</text>
</comment>
<evidence type="ECO:0000256" key="13">
    <source>
        <dbReference type="ARBA" id="ARBA00023235"/>
    </source>
</evidence>
<name>I0IDM0_PHYMF</name>
<dbReference type="PANTHER" id="PTHR21022">
    <property type="entry name" value="PREPHENATE DEHYDRATASE P PROTEIN"/>
    <property type="match status" value="1"/>
</dbReference>
<dbReference type="EC" id="4.2.1.51" evidence="7"/>
<evidence type="ECO:0000256" key="9">
    <source>
        <dbReference type="ARBA" id="ARBA00022490"/>
    </source>
</evidence>
<dbReference type="GO" id="GO:0004664">
    <property type="term" value="F:prephenate dehydratase activity"/>
    <property type="evidence" value="ECO:0007669"/>
    <property type="project" value="UniProtKB-EC"/>
</dbReference>
<dbReference type="eggNOG" id="COG1605">
    <property type="taxonomic scope" value="Bacteria"/>
</dbReference>
<dbReference type="InterPro" id="IPR002701">
    <property type="entry name" value="CM_II_prokaryot"/>
</dbReference>
<comment type="catalytic activity">
    <reaction evidence="18">
        <text>prephenate + H(+) = 3-phenylpyruvate + CO2 + H2O</text>
        <dbReference type="Rhea" id="RHEA:21648"/>
        <dbReference type="ChEBI" id="CHEBI:15377"/>
        <dbReference type="ChEBI" id="CHEBI:15378"/>
        <dbReference type="ChEBI" id="CHEBI:16526"/>
        <dbReference type="ChEBI" id="CHEBI:18005"/>
        <dbReference type="ChEBI" id="CHEBI:29934"/>
        <dbReference type="EC" id="4.2.1.51"/>
    </reaction>
</comment>
<dbReference type="SMART" id="SM00830">
    <property type="entry name" value="CM_2"/>
    <property type="match status" value="1"/>
</dbReference>
<dbReference type="PANTHER" id="PTHR21022:SF19">
    <property type="entry name" value="PREPHENATE DEHYDRATASE-RELATED"/>
    <property type="match status" value="1"/>
</dbReference>
<sequence length="370" mass="40586">MSDAAPPGDPGEATREKLAPLRDEIDALDEKIVGLLNARARVVVKVGEVKRAGGEDVPIYAPDREQAVLEKVRKLNHGPLPDRCLEAVWRELMSGSFALERPLRIGYLGPAGSFSHLAAVSKFGQSVEYDELSDFPAIFDAVARGHADYGLIPIENSTHGGVTASLDCFLESGVPVCAEILLPIHHNLLSRVPLERIKTVYSHPQVLGQCQRWLTAQLPHAKRLDAASSSQAARIVAENPSESAAIGSTLASQLYRLPVLFDNIEDNPNNTTRFSIIGRQSPRPTGEDKTALVFTTEHRAGALTDVLNVFRDHGLNLTRLAERPSQRMNWEYYFFIDLLGHAEEPEVKAALDEARGHCLQLKVLGSFPRA</sequence>
<comment type="pathway">
    <text evidence="5">Metabolic intermediate biosynthesis; prephenate biosynthesis; prephenate from chorismate: step 1/1.</text>
</comment>
<dbReference type="Proteomes" id="UP000007881">
    <property type="component" value="Chromosome"/>
</dbReference>
<evidence type="ECO:0000256" key="4">
    <source>
        <dbReference type="ARBA" id="ARBA00004741"/>
    </source>
</evidence>
<dbReference type="PROSITE" id="PS51168">
    <property type="entry name" value="CHORISMATE_MUT_2"/>
    <property type="match status" value="1"/>
</dbReference>
<dbReference type="EC" id="5.4.99.5" evidence="6"/>
<keyword evidence="12" id="KW-0584">Phenylalanine biosynthesis</keyword>
<dbReference type="PROSITE" id="PS51671">
    <property type="entry name" value="ACT"/>
    <property type="match status" value="1"/>
</dbReference>
<evidence type="ECO:0000256" key="12">
    <source>
        <dbReference type="ARBA" id="ARBA00023222"/>
    </source>
</evidence>
<evidence type="ECO:0000256" key="8">
    <source>
        <dbReference type="ARBA" id="ARBA00014401"/>
    </source>
</evidence>
<dbReference type="STRING" id="1142394.PSMK_11990"/>
<dbReference type="GO" id="GO:0004106">
    <property type="term" value="F:chorismate mutase activity"/>
    <property type="evidence" value="ECO:0007669"/>
    <property type="project" value="UniProtKB-EC"/>
</dbReference>
<dbReference type="SUPFAM" id="SSF55021">
    <property type="entry name" value="ACT-like"/>
    <property type="match status" value="1"/>
</dbReference>
<dbReference type="GO" id="GO:0009094">
    <property type="term" value="P:L-phenylalanine biosynthetic process"/>
    <property type="evidence" value="ECO:0007669"/>
    <property type="project" value="UniProtKB-UniPathway"/>
</dbReference>
<dbReference type="eggNOG" id="COG0077">
    <property type="taxonomic scope" value="Bacteria"/>
</dbReference>
<dbReference type="InterPro" id="IPR045865">
    <property type="entry name" value="ACT-like_dom_sf"/>
</dbReference>
<feature type="site" description="Essential for prephenate dehydratase activity" evidence="19">
    <location>
        <position position="272"/>
    </location>
</feature>
<evidence type="ECO:0000256" key="6">
    <source>
        <dbReference type="ARBA" id="ARBA00012404"/>
    </source>
</evidence>
<evidence type="ECO:0000256" key="18">
    <source>
        <dbReference type="ARBA" id="ARBA00047848"/>
    </source>
</evidence>
<evidence type="ECO:0000256" key="14">
    <source>
        <dbReference type="ARBA" id="ARBA00023239"/>
    </source>
</evidence>
<dbReference type="Pfam" id="PF01817">
    <property type="entry name" value="CM_2"/>
    <property type="match status" value="1"/>
</dbReference>
<feature type="domain" description="Prephenate dehydratase" evidence="21">
    <location>
        <begin position="104"/>
        <end position="279"/>
    </location>
</feature>
<dbReference type="FunFam" id="3.40.190.10:FF:000034">
    <property type="entry name" value="Chorismate mutase/prephenate dehydratase"/>
    <property type="match status" value="1"/>
</dbReference>
<evidence type="ECO:0000256" key="17">
    <source>
        <dbReference type="ARBA" id="ARBA00031520"/>
    </source>
</evidence>
<comment type="catalytic activity">
    <reaction evidence="1">
        <text>chorismate = prephenate</text>
        <dbReference type="Rhea" id="RHEA:13897"/>
        <dbReference type="ChEBI" id="CHEBI:29748"/>
        <dbReference type="ChEBI" id="CHEBI:29934"/>
        <dbReference type="EC" id="5.4.99.5"/>
    </reaction>
</comment>
<dbReference type="KEGG" id="phm:PSMK_11990"/>
<keyword evidence="15" id="KW-0511">Multifunctional enzyme</keyword>
<feature type="domain" description="Chorismate mutase" evidence="20">
    <location>
        <begin position="12"/>
        <end position="104"/>
    </location>
</feature>
<dbReference type="AlphaFoldDB" id="I0IDM0"/>
<dbReference type="Pfam" id="PF01842">
    <property type="entry name" value="ACT"/>
    <property type="match status" value="1"/>
</dbReference>
<evidence type="ECO:0000259" key="20">
    <source>
        <dbReference type="PROSITE" id="PS51168"/>
    </source>
</evidence>
<gene>
    <name evidence="23" type="primary">pheA</name>
    <name evidence="23" type="ordered locus">PSMK_11990</name>
</gene>
<dbReference type="OrthoDB" id="9802281at2"/>
<dbReference type="InterPro" id="IPR036979">
    <property type="entry name" value="CM_dom_sf"/>
</dbReference>
<evidence type="ECO:0000256" key="15">
    <source>
        <dbReference type="ARBA" id="ARBA00023268"/>
    </source>
</evidence>
<accession>I0IDM0</accession>